<proteinExistence type="predicted"/>
<dbReference type="Proteomes" id="UP000386466">
    <property type="component" value="Unassembled WGS sequence"/>
</dbReference>
<gene>
    <name evidence="1" type="ORF">LYPA_23C002722</name>
</gene>
<reference evidence="1 2" key="1">
    <citation type="submission" date="2019-01" db="EMBL/GenBank/DDBJ databases">
        <authorList>
            <person name="Alioto T."/>
            <person name="Alioto T."/>
        </authorList>
    </citation>
    <scope>NUCLEOTIDE SEQUENCE [LARGE SCALE GENOMIC DNA]</scope>
</reference>
<evidence type="ECO:0000313" key="1">
    <source>
        <dbReference type="EMBL" id="VFV28614.1"/>
    </source>
</evidence>
<name>A0A485N8X7_LYNPA</name>
<protein>
    <submittedName>
        <fullName evidence="1">Uncharacterized protein</fullName>
    </submittedName>
</protein>
<dbReference type="AlphaFoldDB" id="A0A485N8X7"/>
<evidence type="ECO:0000313" key="2">
    <source>
        <dbReference type="Proteomes" id="UP000386466"/>
    </source>
</evidence>
<keyword evidence="2" id="KW-1185">Reference proteome</keyword>
<dbReference type="EMBL" id="CAAGRJ010011691">
    <property type="protein sequence ID" value="VFV28614.1"/>
    <property type="molecule type" value="Genomic_DNA"/>
</dbReference>
<sequence>EQLNQCKVSSVPGYSGGISSSAKLKSLNGLSCSRAEPKARRQTQIWSCSEADAKL</sequence>
<feature type="non-terminal residue" evidence="1">
    <location>
        <position position="1"/>
    </location>
</feature>
<accession>A0A485N8X7</accession>
<organism evidence="1 2">
    <name type="scientific">Lynx pardinus</name>
    <name type="common">Iberian lynx</name>
    <name type="synonym">Felis pardina</name>
    <dbReference type="NCBI Taxonomy" id="191816"/>
    <lineage>
        <taxon>Eukaryota</taxon>
        <taxon>Metazoa</taxon>
        <taxon>Chordata</taxon>
        <taxon>Craniata</taxon>
        <taxon>Vertebrata</taxon>
        <taxon>Euteleostomi</taxon>
        <taxon>Mammalia</taxon>
        <taxon>Eutheria</taxon>
        <taxon>Laurasiatheria</taxon>
        <taxon>Carnivora</taxon>
        <taxon>Feliformia</taxon>
        <taxon>Felidae</taxon>
        <taxon>Felinae</taxon>
        <taxon>Lynx</taxon>
    </lineage>
</organism>